<evidence type="ECO:0000313" key="3">
    <source>
        <dbReference type="Proteomes" id="UP000054693"/>
    </source>
</evidence>
<protein>
    <submittedName>
        <fullName evidence="2">Uncharacterized protein</fullName>
    </submittedName>
</protein>
<keyword evidence="3" id="KW-1185">Reference proteome</keyword>
<name>A0A0W0ZV83_9GAMM</name>
<feature type="region of interest" description="Disordered" evidence="1">
    <location>
        <begin position="594"/>
        <end position="617"/>
    </location>
</feature>
<gene>
    <name evidence="2" type="ORF">Ltuc_0567</name>
</gene>
<dbReference type="EMBL" id="LNZA01000001">
    <property type="protein sequence ID" value="KTD72720.1"/>
    <property type="molecule type" value="Genomic_DNA"/>
</dbReference>
<proteinExistence type="predicted"/>
<dbReference type="RefSeq" id="WP_058519830.1">
    <property type="nucleotide sequence ID" value="NZ_CAAAIP010000001.1"/>
</dbReference>
<dbReference type="PATRIC" id="fig|40335.7.peg.590"/>
<reference evidence="2 3" key="1">
    <citation type="submission" date="2015-11" db="EMBL/GenBank/DDBJ databases">
        <title>Genomic analysis of 38 Legionella species identifies large and diverse effector repertoires.</title>
        <authorList>
            <person name="Burstein D."/>
            <person name="Amaro F."/>
            <person name="Zusman T."/>
            <person name="Lifshitz Z."/>
            <person name="Cohen O."/>
            <person name="Gilbert J.A."/>
            <person name="Pupko T."/>
            <person name="Shuman H.A."/>
            <person name="Segal G."/>
        </authorList>
    </citation>
    <scope>NUCLEOTIDE SEQUENCE [LARGE SCALE GENOMIC DNA]</scope>
    <source>
        <strain evidence="2 3">ATCC 49180</strain>
    </source>
</reference>
<dbReference type="AlphaFoldDB" id="A0A0W0ZV83"/>
<evidence type="ECO:0000256" key="1">
    <source>
        <dbReference type="SAM" id="MobiDB-lite"/>
    </source>
</evidence>
<comment type="caution">
    <text evidence="2">The sequence shown here is derived from an EMBL/GenBank/DDBJ whole genome shotgun (WGS) entry which is preliminary data.</text>
</comment>
<evidence type="ECO:0000313" key="2">
    <source>
        <dbReference type="EMBL" id="KTD72720.1"/>
    </source>
</evidence>
<accession>A0A0W0ZV83</accession>
<sequence length="617" mass="68869">MYLYKVMYPLSNPPNKYAQDEGVKLGLSREQVTARNFGYHTINAIRTEIEKGTSLEDAFVKYRDLNLPQIEAMTVLGFSREQVTAPNFGNHTIRAISDIQKRTEELSSSDAFEMVKGKSYKDTQEFVESYLKATKKAQKPLNEMTLIRVVVNTGRGFGHQRASITLMQKLREMGFKGIFDIQCDDRLGATLMNTKTRKIYRNEEPLVSRQLIGMISRFESANPNREGVRIVTGLGAVKISSLPHDYTSRDNLELPEVDLAVCAAEDKSIQEEDKKTKMFNAASYIGLEPTDWHQGSCFVTDQDGIVTELPPASAMRLSSAAASQLPDISSITLSAIEQRIIDITSNTGINSQLVYGLYPEKHYSTESGGIKETGNLDEVTEMQRIVDANLLLSQKTGQPSILLLPQKIALDADFIGIVKGKNDNIHLVDLTKDDLDIGVFKAGDVVVAHTGLLQQTVFDHLMLQGTTLPPVIEGCNSRESCESFGRPFIHGSGKHDPLKQYEVEAGDKLQLHTKASLCLEQGDPKYVPQLVQYMEESVASNRELMAYHAQRREAFFKRPDACEVAFNALGIKYEIEFQKPAKLRCGAMFFSHKQSAEDHDSPKAQQENDAQQLGLKK</sequence>
<dbReference type="Proteomes" id="UP000054693">
    <property type="component" value="Unassembled WGS sequence"/>
</dbReference>
<organism evidence="2 3">
    <name type="scientific">Legionella tucsonensis</name>
    <dbReference type="NCBI Taxonomy" id="40335"/>
    <lineage>
        <taxon>Bacteria</taxon>
        <taxon>Pseudomonadati</taxon>
        <taxon>Pseudomonadota</taxon>
        <taxon>Gammaproteobacteria</taxon>
        <taxon>Legionellales</taxon>
        <taxon>Legionellaceae</taxon>
        <taxon>Legionella</taxon>
    </lineage>
</organism>